<evidence type="ECO:0000313" key="4">
    <source>
        <dbReference type="Proteomes" id="UP000182798"/>
    </source>
</evidence>
<feature type="non-terminal residue" evidence="3">
    <location>
        <position position="69"/>
    </location>
</feature>
<keyword evidence="1" id="KW-1133">Transmembrane helix</keyword>
<proteinExistence type="predicted"/>
<gene>
    <name evidence="3" type="ORF">BGC33_01245</name>
</gene>
<protein>
    <recommendedName>
        <fullName evidence="5">Sodium:proton antiporter</fullName>
    </recommendedName>
</protein>
<evidence type="ECO:0000256" key="2">
    <source>
        <dbReference type="SAM" id="SignalP"/>
    </source>
</evidence>
<dbReference type="Proteomes" id="UP000182798">
    <property type="component" value="Unassembled WGS sequence"/>
</dbReference>
<organism evidence="3 4">
    <name type="scientific">Bathymodiolus thermophilus thioautotrophic gill symbiont</name>
    <dbReference type="NCBI Taxonomy" id="2360"/>
    <lineage>
        <taxon>Bacteria</taxon>
        <taxon>Pseudomonadati</taxon>
        <taxon>Pseudomonadota</taxon>
        <taxon>Gammaproteobacteria</taxon>
        <taxon>sulfur-oxidizing symbionts</taxon>
    </lineage>
</organism>
<evidence type="ECO:0000313" key="3">
    <source>
        <dbReference type="EMBL" id="OJA03015.1"/>
    </source>
</evidence>
<dbReference type="AlphaFoldDB" id="A0A1J8P2C6"/>
<evidence type="ECO:0008006" key="5">
    <source>
        <dbReference type="Google" id="ProtNLM"/>
    </source>
</evidence>
<sequence length="69" mass="7529">MTFIKTLVLLLLSSPAFATSGSPATLDLTSHWVGYVALALFALAYIFVMVEEFTHFRKSKPVILVAGII</sequence>
<reference evidence="4" key="1">
    <citation type="submission" date="2016-09" db="EMBL/GenBank/DDBJ databases">
        <title>Genome Sequence of Bathymodiolus thermophilus sulfur-oxidizing gill endosymbiont.</title>
        <authorList>
            <person name="Ponnudurai R."/>
            <person name="Kleiner M."/>
            <person name="Sayavedra L."/>
            <person name="Thuermer A."/>
            <person name="Felbeck H."/>
            <person name="Schlueter R."/>
            <person name="Schweder T."/>
            <person name="Markert S."/>
        </authorList>
    </citation>
    <scope>NUCLEOTIDE SEQUENCE [LARGE SCALE GENOMIC DNA]</scope>
    <source>
        <strain evidence="4">BAT/CrabSpa'14</strain>
    </source>
</reference>
<evidence type="ECO:0000256" key="1">
    <source>
        <dbReference type="SAM" id="Phobius"/>
    </source>
</evidence>
<accession>A0A1J8P2C6</accession>
<feature type="transmembrane region" description="Helical" evidence="1">
    <location>
        <begin position="28"/>
        <end position="50"/>
    </location>
</feature>
<keyword evidence="1" id="KW-0472">Membrane</keyword>
<dbReference type="EMBL" id="MIQH01001186">
    <property type="protein sequence ID" value="OJA03015.1"/>
    <property type="molecule type" value="Genomic_DNA"/>
</dbReference>
<comment type="caution">
    <text evidence="3">The sequence shown here is derived from an EMBL/GenBank/DDBJ whole genome shotgun (WGS) entry which is preliminary data.</text>
</comment>
<name>A0A1J8P2C6_9GAMM</name>
<feature type="signal peptide" evidence="2">
    <location>
        <begin position="1"/>
        <end position="18"/>
    </location>
</feature>
<feature type="chain" id="PRO_5012814604" description="Sodium:proton antiporter" evidence="2">
    <location>
        <begin position="19"/>
        <end position="69"/>
    </location>
</feature>
<keyword evidence="1" id="KW-0812">Transmembrane</keyword>
<keyword evidence="2" id="KW-0732">Signal</keyword>